<protein>
    <submittedName>
        <fullName evidence="4">Tape measure protein</fullName>
    </submittedName>
</protein>
<feature type="transmembrane region" description="Helical" evidence="3">
    <location>
        <begin position="864"/>
        <end position="886"/>
    </location>
</feature>
<feature type="compositionally biased region" description="Basic and acidic residues" evidence="2">
    <location>
        <begin position="508"/>
        <end position="519"/>
    </location>
</feature>
<feature type="coiled-coil region" evidence="1">
    <location>
        <begin position="417"/>
        <end position="444"/>
    </location>
</feature>
<proteinExistence type="predicted"/>
<keyword evidence="5" id="KW-1185">Reference proteome</keyword>
<dbReference type="SUPFAM" id="SSF53955">
    <property type="entry name" value="Lysozyme-like"/>
    <property type="match status" value="1"/>
</dbReference>
<feature type="transmembrane region" description="Helical" evidence="3">
    <location>
        <begin position="898"/>
        <end position="917"/>
    </location>
</feature>
<keyword evidence="3" id="KW-0812">Transmembrane</keyword>
<keyword evidence="1" id="KW-0175">Coiled coil</keyword>
<dbReference type="EMBL" id="MK967393">
    <property type="protein sequence ID" value="QDM57079.1"/>
    <property type="molecule type" value="Genomic_DNA"/>
</dbReference>
<feature type="transmembrane region" description="Helical" evidence="3">
    <location>
        <begin position="189"/>
        <end position="211"/>
    </location>
</feature>
<dbReference type="InterPro" id="IPR023346">
    <property type="entry name" value="Lysozyme-like_dom_sf"/>
</dbReference>
<evidence type="ECO:0000256" key="3">
    <source>
        <dbReference type="SAM" id="Phobius"/>
    </source>
</evidence>
<dbReference type="KEGG" id="vg:55618827"/>
<dbReference type="Proteomes" id="UP000319882">
    <property type="component" value="Segment"/>
</dbReference>
<feature type="transmembrane region" description="Helical" evidence="3">
    <location>
        <begin position="336"/>
        <end position="357"/>
    </location>
</feature>
<feature type="region of interest" description="Disordered" evidence="2">
    <location>
        <begin position="508"/>
        <end position="531"/>
    </location>
</feature>
<feature type="transmembrane region" description="Helical" evidence="3">
    <location>
        <begin position="923"/>
        <end position="946"/>
    </location>
</feature>
<dbReference type="RefSeq" id="YP_009848406.1">
    <property type="nucleotide sequence ID" value="NC_048784.1"/>
</dbReference>
<keyword evidence="3" id="KW-1133">Transmembrane helix</keyword>
<feature type="transmembrane region" description="Helical" evidence="3">
    <location>
        <begin position="1007"/>
        <end position="1026"/>
    </location>
</feature>
<evidence type="ECO:0000256" key="2">
    <source>
        <dbReference type="SAM" id="MobiDB-lite"/>
    </source>
</evidence>
<accession>A0A515MKC0</accession>
<keyword evidence="3" id="KW-0472">Membrane</keyword>
<feature type="region of interest" description="Disordered" evidence="2">
    <location>
        <begin position="50"/>
        <end position="77"/>
    </location>
</feature>
<feature type="compositionally biased region" description="Basic and acidic residues" evidence="2">
    <location>
        <begin position="1708"/>
        <end position="1718"/>
    </location>
</feature>
<organism evidence="4 5">
    <name type="scientific">Rhodococcus phage Whack</name>
    <dbReference type="NCBI Taxonomy" id="2591132"/>
    <lineage>
        <taxon>Viruses</taxon>
        <taxon>Duplodnaviria</taxon>
        <taxon>Heunggongvirae</taxon>
        <taxon>Uroviricota</taxon>
        <taxon>Caudoviricetes</taxon>
        <taxon>Whackvirus</taxon>
        <taxon>Whackvirus whack</taxon>
    </lineage>
</organism>
<gene>
    <name evidence="4" type="primary">16</name>
    <name evidence="4" type="ORF">SEA_WHACK_16</name>
</gene>
<feature type="compositionally biased region" description="Low complexity" evidence="2">
    <location>
        <begin position="1719"/>
        <end position="1736"/>
    </location>
</feature>
<dbReference type="GeneID" id="55618827"/>
<feature type="transmembrane region" description="Helical" evidence="3">
    <location>
        <begin position="1032"/>
        <end position="1052"/>
    </location>
</feature>
<name>A0A515MKC0_9CAUD</name>
<dbReference type="Gene3D" id="1.10.530.10">
    <property type="match status" value="1"/>
</dbReference>
<evidence type="ECO:0000313" key="5">
    <source>
        <dbReference type="Proteomes" id="UP000319882"/>
    </source>
</evidence>
<evidence type="ECO:0000313" key="4">
    <source>
        <dbReference type="EMBL" id="QDM57079.1"/>
    </source>
</evidence>
<evidence type="ECO:0000256" key="1">
    <source>
        <dbReference type="SAM" id="Coils"/>
    </source>
</evidence>
<sequence>MPAMQGAETYINVLPSMNGYFKRVNAAVKRNKVTQHVDVELDQRQLKKAQADLDKASKSAADARRRESAATRESVAAERELQALRNKGVTDASRLAAAEDRVAKAKANSRAAANALNAAESKRSTAGARVTRIEAKLDSRRADADSETFLQRITSKFERGGQAAGAKFAGGVSAAMNSHSRGNDEGRSFAAGFVSAIGSGMRMAAVGFTVVNDAARSVIRNVGMVATGVGLAARALKVFSAGLLVSSSLLRVMTGAGIARLAGVLRLAAAAAGILARDIARVTSALLLMAAAARLVGILTRVGRALGMVTVGSAVALGAMSALGSVVSSFATGPLVAGLTAVAGAMGTVAAAAAGILGPAIGVAKMAFAGLSAGAKAWDKSQTAVGASATKGASALKAIESAKKSQVRTAEQGARQIVSAEKQVVKAQKDVKEAQDDVNKARQEAKRDAAGYARTLAGLALDEEAAELALSEAKKTLRETKVDPDADADDMWRANLGVREAKQALEEIKASNEQQRGEIADAQAKGIEGSDRVVEAKQREVDAQEQLQEAQADLAQTQKDVAQANIDAAEAVADAYESMAESQQSAASGDDPFAAMIGQRLAPLLQALKNLREEITDRFSGAMSGAFVKLGGLLDHLTPSLGGLATTLGNLGTQIVSSISSPAALAGWDRMIDGSNRFFQSLSQGENGIGSVFSGLIQVLGTAAQTFADSGAGINAWLLDLGEKLRNISADDLRGTFDSVRQIFQNISVIAGPLFDLFRGFGAEAASGLAPGFSAMGQAIQDSIPGLMDMARELMPALGQALVNLAPVLPGLVDAFSPWADILAILAPHLATIIEKLVPLAPILLGVVTAVKLISVAVTVWNGIMFAASVAQGVFAAATGRSVATLGANTIALVAHRVALIAGAVASNIAAIGMRAFGVALRFATGPIGLIIMAVAALVAGLVWFFTKTELGKKIWDKVWNGIKDAMAKAWEFLKGVFTKIGEIFSTVFNAIADIFKWVWESIIQPIFTGLKTAIAVVIVVFLLWWEGVKLYIELIGNIISWLWTSVAQPIWELMKAGLRMLGDFFAWVWNTLIKPAWDGLAAGISWAWENIIRPAWDALKVALGAVGDFFGWVWNTIIKPAWDGLSAGIAWAWENVIRPAWDALKAALGVVGDFFTSVWETVIRPVWDAFGAGIKAVWENVIRPAWDALKEGLGKVRDFFSEVVGGIGKKWDELKGLLAKPINFMIDTVWNGGILEAWNKAAGLLGLGKAEKLATIPEHATGGQIKGPGTGTSDDVLMWGSNSEHMMTAKEVERAGGHNAVYAIRDMIMRGIPFTWDGGNLIREMGRDNLNAYGAQVAQKGLGNVDPQGMFDWLLPKYKDGGEIRAGAPWEKALENGHRAAKMRNGNPYTWGFEDCSGYMSMIADAILNGGDGVRRWATGSFPGGQPFVPGLGKGFSVGVHDNPGGPGGGHTAGTLTGVGPYATVNVESGGSHGNVAYGGPAVGADSPQFAGKSPGVFHLAIGSDGSFESAGPGGGGGPTPQQKEQFLQKKIAEIFDKVLNPIKDVMGSVIGTPPPESLGIPPGFLDKGRDMTSGFLADKVLGLGEMLSTAWDKAKDIGSVLTFGLLRDQGGFIPNGLSIVRNETGKPEAVLNWDQLQLVRDILGRIGLGNTDKVAEPGQDPGPVDWGGVGAQIGTSLLAEWGNDFLGMVGIGKQFEGMKLVDEYGRRSDQAGERNEASFSDSPSTAESASTSPTYGDPNAQLTQQSVELSPMPNLDGPSSSGASGTVVDKVKAAFKPYGWDTGEQWAAADWIIGKESSWNPLARNPSSGAFSLFQFLGSTKDQYLPDENPDPYIQGQAGAKYIKDRYGDPMAAKSFWEKNNWYDQGGLAFGKGFMLKNVIHPERVLSPRQTEAFEELAPMLNRLQLATTAPGDVMPESARSALELAPMRGGPTYNITGRVDRETMSEVGIHERQSSRTYGSRTR</sequence>
<feature type="region of interest" description="Disordered" evidence="2">
    <location>
        <begin position="1708"/>
        <end position="1742"/>
    </location>
</feature>
<feature type="transmembrane region" description="Helical" evidence="3">
    <location>
        <begin position="306"/>
        <end position="330"/>
    </location>
</feature>
<feature type="transmembrane region" description="Helical" evidence="3">
    <location>
        <begin position="282"/>
        <end position="299"/>
    </location>
</feature>
<reference evidence="4 5" key="1">
    <citation type="submission" date="2019-05" db="EMBL/GenBank/DDBJ databases">
        <authorList>
            <person name="Beaulieu J."/>
            <person name="Cox M."/>
            <person name="Nazim E."/>
            <person name="Robinson Z."/>
            <person name="Molloy S.D."/>
            <person name="Garlena R.A."/>
            <person name="Russell D.A."/>
            <person name="Pope W.H."/>
            <person name="Jacobs-Sera D."/>
            <person name="Hatfull G.F."/>
        </authorList>
    </citation>
    <scope>NUCLEOTIDE SEQUENCE [LARGE SCALE GENOMIC DNA]</scope>
</reference>